<dbReference type="InterPro" id="IPR032675">
    <property type="entry name" value="LRR_dom_sf"/>
</dbReference>
<dbReference type="Proteomes" id="UP000245207">
    <property type="component" value="Unassembled WGS sequence"/>
</dbReference>
<dbReference type="SMART" id="SM00367">
    <property type="entry name" value="LRR_CC"/>
    <property type="match status" value="13"/>
</dbReference>
<dbReference type="FunFam" id="3.80.10.10:FF:000473">
    <property type="entry name" value="EIN3-binding F-box protein 1"/>
    <property type="match status" value="1"/>
</dbReference>
<keyword evidence="3" id="KW-0936">Ethylene signaling pathway</keyword>
<dbReference type="SMART" id="SM00256">
    <property type="entry name" value="FBOX"/>
    <property type="match status" value="1"/>
</dbReference>
<name>A0A2U1Q826_ARTAN</name>
<evidence type="ECO:0000256" key="2">
    <source>
        <dbReference type="ARBA" id="ARBA00004906"/>
    </source>
</evidence>
<dbReference type="CDD" id="cd22159">
    <property type="entry name" value="F-box_AtTIR1-like"/>
    <property type="match status" value="1"/>
</dbReference>
<dbReference type="GO" id="GO:0005634">
    <property type="term" value="C:nucleus"/>
    <property type="evidence" value="ECO:0007669"/>
    <property type="project" value="UniProtKB-SubCell"/>
</dbReference>
<evidence type="ECO:0000256" key="4">
    <source>
        <dbReference type="ARBA" id="ARBA00022786"/>
    </source>
</evidence>
<evidence type="ECO:0000256" key="5">
    <source>
        <dbReference type="ARBA" id="ARBA00023242"/>
    </source>
</evidence>
<dbReference type="FunFam" id="3.80.10.10:FF:000451">
    <property type="entry name" value="EIN3-binding F-box protein 1"/>
    <property type="match status" value="1"/>
</dbReference>
<dbReference type="GO" id="GO:0031146">
    <property type="term" value="P:SCF-dependent proteasomal ubiquitin-dependent protein catabolic process"/>
    <property type="evidence" value="ECO:0007669"/>
    <property type="project" value="TreeGrafter"/>
</dbReference>
<dbReference type="Pfam" id="PF25372">
    <property type="entry name" value="DUF7885"/>
    <property type="match status" value="3"/>
</dbReference>
<keyword evidence="8" id="KW-1185">Reference proteome</keyword>
<comment type="pathway">
    <text evidence="2">Protein modification; protein ubiquitination.</text>
</comment>
<dbReference type="GO" id="GO:0019005">
    <property type="term" value="C:SCF ubiquitin ligase complex"/>
    <property type="evidence" value="ECO:0007669"/>
    <property type="project" value="TreeGrafter"/>
</dbReference>
<dbReference type="InterPro" id="IPR057207">
    <property type="entry name" value="FBXL15_LRR"/>
</dbReference>
<evidence type="ECO:0000313" key="7">
    <source>
        <dbReference type="EMBL" id="PWA94164.1"/>
    </source>
</evidence>
<proteinExistence type="predicted"/>
<dbReference type="OrthoDB" id="550575at2759"/>
<dbReference type="GO" id="GO:0009873">
    <property type="term" value="P:ethylene-activated signaling pathway"/>
    <property type="evidence" value="ECO:0007669"/>
    <property type="project" value="UniProtKB-KW"/>
</dbReference>
<dbReference type="GO" id="GO:0010105">
    <property type="term" value="P:negative regulation of ethylene-activated signaling pathway"/>
    <property type="evidence" value="ECO:0007669"/>
    <property type="project" value="UniProtKB-ARBA"/>
</dbReference>
<feature type="domain" description="F-box" evidence="6">
    <location>
        <begin position="68"/>
        <end position="109"/>
    </location>
</feature>
<dbReference type="InterPro" id="IPR006553">
    <property type="entry name" value="Leu-rich_rpt_Cys-con_subtyp"/>
</dbReference>
<dbReference type="Gene3D" id="3.80.10.10">
    <property type="entry name" value="Ribonuclease Inhibitor"/>
    <property type="match status" value="3"/>
</dbReference>
<dbReference type="EMBL" id="PKPP01000331">
    <property type="protein sequence ID" value="PWA94164.1"/>
    <property type="molecule type" value="Genomic_DNA"/>
</dbReference>
<dbReference type="Pfam" id="PF12937">
    <property type="entry name" value="F-box-like"/>
    <property type="match status" value="1"/>
</dbReference>
<evidence type="ECO:0000313" key="8">
    <source>
        <dbReference type="Proteomes" id="UP000245207"/>
    </source>
</evidence>
<accession>A0A2U1Q826</accession>
<sequence>MQDFVNYSVEGDFSIGKSMFATPMESSIFLSLGHVEVFSLPRKRSRVSAPFVFSEEICKKQKTSIDVLPDECLFEIFRRLDGNQERSSCASVSKHWLMLLSMIRKDEISQTSDEKSTAKDDGHLVRSLVGKKATDVRLAAIAVGAVSRGGLGKLSVRGNNVTRGVTNFGLKAIARGCPSLTDLSLWKLSSISDEGLVEIANECHQLEKLDLCQIPNISNKSLMAIASNCPNLTELSIDSCSNIGNEGLQAIGQSCHNLKSVSIKNCPLVGDQGIASLLSSTSYSLTKLKLQALNVSDMSLAVIGHYGIAITDLTFTGLCKVTEKGFWVMGNGQGLQKLRSLTITSCYGLTDVGLEAVGKGCPNLKQFHLRKSAFLSDNGVASFAKSAVSLESLLLDECHRVTQCCIFSVLVNPETKLKSLTLENCLGIKDLTFGIPSSRCSSLKSLSVSNCPGFGNNSLMLLGQLCPELQHVELNGLHGITDNGFTQLINCCEAGLVKVNLSGCINLTDNMVSELLKVHGGTLEVLNLNGCRSVTDASMVAIASDCLLLTELDVSGCTITDSGISALACAVQLNLRILAIASCGLVSDKSLPYLGKLGKTLVGLNIQHCHGISNSSVGLIVDHLWDCDILS</sequence>
<reference evidence="7 8" key="1">
    <citation type="journal article" date="2018" name="Mol. Plant">
        <title>The genome of Artemisia annua provides insight into the evolution of Asteraceae family and artemisinin biosynthesis.</title>
        <authorList>
            <person name="Shen Q."/>
            <person name="Zhang L."/>
            <person name="Liao Z."/>
            <person name="Wang S."/>
            <person name="Yan T."/>
            <person name="Shi P."/>
            <person name="Liu M."/>
            <person name="Fu X."/>
            <person name="Pan Q."/>
            <person name="Wang Y."/>
            <person name="Lv Z."/>
            <person name="Lu X."/>
            <person name="Zhang F."/>
            <person name="Jiang W."/>
            <person name="Ma Y."/>
            <person name="Chen M."/>
            <person name="Hao X."/>
            <person name="Li L."/>
            <person name="Tang Y."/>
            <person name="Lv G."/>
            <person name="Zhou Y."/>
            <person name="Sun X."/>
            <person name="Brodelius P.E."/>
            <person name="Rose J.K.C."/>
            <person name="Tang K."/>
        </authorList>
    </citation>
    <scope>NUCLEOTIDE SEQUENCE [LARGE SCALE GENOMIC DNA]</scope>
    <source>
        <strain evidence="8">cv. Huhao1</strain>
        <tissue evidence="7">Leaf</tissue>
    </source>
</reference>
<dbReference type="STRING" id="35608.A0A2U1Q826"/>
<evidence type="ECO:0000256" key="1">
    <source>
        <dbReference type="ARBA" id="ARBA00004123"/>
    </source>
</evidence>
<dbReference type="InterPro" id="IPR001810">
    <property type="entry name" value="F-box_dom"/>
</dbReference>
<keyword evidence="4" id="KW-0833">Ubl conjugation pathway</keyword>
<comment type="caution">
    <text evidence="7">The sequence shown here is derived from an EMBL/GenBank/DDBJ whole genome shotgun (WGS) entry which is preliminary data.</text>
</comment>
<dbReference type="PANTHER" id="PTHR13318">
    <property type="entry name" value="PARTNER OF PAIRED, ISOFORM B-RELATED"/>
    <property type="match status" value="1"/>
</dbReference>
<organism evidence="7 8">
    <name type="scientific">Artemisia annua</name>
    <name type="common">Sweet wormwood</name>
    <dbReference type="NCBI Taxonomy" id="35608"/>
    <lineage>
        <taxon>Eukaryota</taxon>
        <taxon>Viridiplantae</taxon>
        <taxon>Streptophyta</taxon>
        <taxon>Embryophyta</taxon>
        <taxon>Tracheophyta</taxon>
        <taxon>Spermatophyta</taxon>
        <taxon>Magnoliopsida</taxon>
        <taxon>eudicotyledons</taxon>
        <taxon>Gunneridae</taxon>
        <taxon>Pentapetalae</taxon>
        <taxon>asterids</taxon>
        <taxon>campanulids</taxon>
        <taxon>Asterales</taxon>
        <taxon>Asteraceae</taxon>
        <taxon>Asteroideae</taxon>
        <taxon>Anthemideae</taxon>
        <taxon>Artemisiinae</taxon>
        <taxon>Artemisia</taxon>
    </lineage>
</organism>
<protein>
    <submittedName>
        <fullName evidence="7">EIN3-binding F box protein 1</fullName>
    </submittedName>
</protein>
<dbReference type="AlphaFoldDB" id="A0A2U1Q826"/>
<dbReference type="SUPFAM" id="SSF52047">
    <property type="entry name" value="RNI-like"/>
    <property type="match status" value="1"/>
</dbReference>
<evidence type="ECO:0000259" key="6">
    <source>
        <dbReference type="SMART" id="SM00256"/>
    </source>
</evidence>
<dbReference type="FunFam" id="3.80.10.10:FF:000595">
    <property type="entry name" value="EIN3-binding F-box protein 1"/>
    <property type="match status" value="1"/>
</dbReference>
<evidence type="ECO:0000256" key="3">
    <source>
        <dbReference type="ARBA" id="ARBA00022745"/>
    </source>
</evidence>
<dbReference type="SUPFAM" id="SSF81383">
    <property type="entry name" value="F-box domain"/>
    <property type="match status" value="1"/>
</dbReference>
<gene>
    <name evidence="7" type="ORF">CTI12_AA063530</name>
</gene>
<keyword evidence="5" id="KW-0539">Nucleus</keyword>
<dbReference type="InterPro" id="IPR036047">
    <property type="entry name" value="F-box-like_dom_sf"/>
</dbReference>
<comment type="subcellular location">
    <subcellularLocation>
        <location evidence="1">Nucleus</location>
    </subcellularLocation>
</comment>